<dbReference type="RefSeq" id="WP_135441412.1">
    <property type="nucleotide sequence ID" value="NZ_SRLE01000004.1"/>
</dbReference>
<dbReference type="Proteomes" id="UP000298050">
    <property type="component" value="Unassembled WGS sequence"/>
</dbReference>
<dbReference type="AlphaFoldDB" id="A0A4Z0M6H3"/>
<dbReference type="EMBL" id="SRLE01000004">
    <property type="protein sequence ID" value="TGD75272.1"/>
    <property type="molecule type" value="Genomic_DNA"/>
</dbReference>
<keyword evidence="3" id="KW-1185">Reference proteome</keyword>
<reference evidence="2 3" key="1">
    <citation type="submission" date="2019-04" db="EMBL/GenBank/DDBJ databases">
        <title>Taxonomy of novel Haliea sp. from mangrove soil of West Coast of India.</title>
        <authorList>
            <person name="Verma A."/>
            <person name="Kumar P."/>
            <person name="Krishnamurthi S."/>
        </authorList>
    </citation>
    <scope>NUCLEOTIDE SEQUENCE [LARGE SCALE GENOMIC DNA]</scope>
    <source>
        <strain evidence="2 3">SAOS-164</strain>
    </source>
</reference>
<sequence>MSNDGSLTAIDYPQPFDAITVELCKSARRYVAILSPALDHAAFDNPELVSALSELARESRQTEVRILIADSRPLVTRGHRLMHLARRIPTAVRLRKLPEHPQWKGETLVIRDRDALLHKPADQGERAFYHPEDRARAEQALELFDELWRYSEEDPDLRTLTV</sequence>
<evidence type="ECO:0000259" key="1">
    <source>
        <dbReference type="Pfam" id="PF25559"/>
    </source>
</evidence>
<evidence type="ECO:0000313" key="3">
    <source>
        <dbReference type="Proteomes" id="UP000298050"/>
    </source>
</evidence>
<dbReference type="OrthoDB" id="9796171at2"/>
<dbReference type="Pfam" id="PF25559">
    <property type="entry name" value="DUF7931"/>
    <property type="match status" value="1"/>
</dbReference>
<accession>A0A4Z0M6H3</accession>
<proteinExistence type="predicted"/>
<name>A0A4Z0M6H3_9GAMM</name>
<gene>
    <name evidence="2" type="ORF">E4634_04555</name>
</gene>
<feature type="domain" description="DUF7931" evidence="1">
    <location>
        <begin position="14"/>
        <end position="160"/>
    </location>
</feature>
<dbReference type="InterPro" id="IPR057691">
    <property type="entry name" value="DUF7931"/>
</dbReference>
<protein>
    <recommendedName>
        <fullName evidence="1">DUF7931 domain-containing protein</fullName>
    </recommendedName>
</protein>
<comment type="caution">
    <text evidence="2">The sequence shown here is derived from an EMBL/GenBank/DDBJ whole genome shotgun (WGS) entry which is preliminary data.</text>
</comment>
<organism evidence="2 3">
    <name type="scientific">Mangrovimicrobium sediminis</name>
    <dbReference type="NCBI Taxonomy" id="2562682"/>
    <lineage>
        <taxon>Bacteria</taxon>
        <taxon>Pseudomonadati</taxon>
        <taxon>Pseudomonadota</taxon>
        <taxon>Gammaproteobacteria</taxon>
        <taxon>Cellvibrionales</taxon>
        <taxon>Halieaceae</taxon>
        <taxon>Mangrovimicrobium</taxon>
    </lineage>
</organism>
<evidence type="ECO:0000313" key="2">
    <source>
        <dbReference type="EMBL" id="TGD75272.1"/>
    </source>
</evidence>